<proteinExistence type="predicted"/>
<dbReference type="EMBL" id="CAUWAG010000020">
    <property type="protein sequence ID" value="CAJ2513066.1"/>
    <property type="molecule type" value="Genomic_DNA"/>
</dbReference>
<keyword evidence="2" id="KW-1185">Reference proteome</keyword>
<sequence>MLGVVEILTFLYFYLLFLYCIERLQGQFFNTCVLYINTTKNLQGQYCAVYSETWSSKYATNAGQYRGNDYFLFEYSYAYSNLANAGVPSVNAAAHQASVDISYATLQPFCTSYLATPSVTIASTPAVLTKYPATVLSSACSMQITPAPTPA</sequence>
<dbReference type="Proteomes" id="UP001295740">
    <property type="component" value="Unassembled WGS sequence"/>
</dbReference>
<protein>
    <submittedName>
        <fullName evidence="1">Uu.00g011850.m01.CDS01</fullName>
    </submittedName>
</protein>
<dbReference type="AlphaFoldDB" id="A0AAI8VXU3"/>
<name>A0AAI8VXU3_9PEZI</name>
<organism evidence="1 2">
    <name type="scientific">Anthostomella pinea</name>
    <dbReference type="NCBI Taxonomy" id="933095"/>
    <lineage>
        <taxon>Eukaryota</taxon>
        <taxon>Fungi</taxon>
        <taxon>Dikarya</taxon>
        <taxon>Ascomycota</taxon>
        <taxon>Pezizomycotina</taxon>
        <taxon>Sordariomycetes</taxon>
        <taxon>Xylariomycetidae</taxon>
        <taxon>Xylariales</taxon>
        <taxon>Xylariaceae</taxon>
        <taxon>Anthostomella</taxon>
    </lineage>
</organism>
<accession>A0AAI8VXU3</accession>
<reference evidence="1" key="1">
    <citation type="submission" date="2023-10" db="EMBL/GenBank/DDBJ databases">
        <authorList>
            <person name="Hackl T."/>
        </authorList>
    </citation>
    <scope>NUCLEOTIDE SEQUENCE</scope>
</reference>
<evidence type="ECO:0000313" key="2">
    <source>
        <dbReference type="Proteomes" id="UP001295740"/>
    </source>
</evidence>
<evidence type="ECO:0000313" key="1">
    <source>
        <dbReference type="EMBL" id="CAJ2513066.1"/>
    </source>
</evidence>
<gene>
    <name evidence="1" type="ORF">KHLLAP_LOCUS13534</name>
</gene>
<comment type="caution">
    <text evidence="1">The sequence shown here is derived from an EMBL/GenBank/DDBJ whole genome shotgun (WGS) entry which is preliminary data.</text>
</comment>